<dbReference type="EMBL" id="JAUUTP010000043">
    <property type="protein sequence ID" value="MDP1421538.1"/>
    <property type="molecule type" value="Genomic_DNA"/>
</dbReference>
<organism evidence="1 2">
    <name type="scientific">Peribacillus simplex</name>
    <dbReference type="NCBI Taxonomy" id="1478"/>
    <lineage>
        <taxon>Bacteria</taxon>
        <taxon>Bacillati</taxon>
        <taxon>Bacillota</taxon>
        <taxon>Bacilli</taxon>
        <taxon>Bacillales</taxon>
        <taxon>Bacillaceae</taxon>
        <taxon>Peribacillus</taxon>
    </lineage>
</organism>
<dbReference type="Proteomes" id="UP001178277">
    <property type="component" value="Unassembled WGS sequence"/>
</dbReference>
<name>A0AA90P6H3_9BACI</name>
<protein>
    <submittedName>
        <fullName evidence="1">Uncharacterized protein</fullName>
    </submittedName>
</protein>
<accession>A0AA90P6H3</accession>
<evidence type="ECO:0000313" key="2">
    <source>
        <dbReference type="Proteomes" id="UP001178277"/>
    </source>
</evidence>
<proteinExistence type="predicted"/>
<reference evidence="1" key="1">
    <citation type="submission" date="2023-07" db="EMBL/GenBank/DDBJ databases">
        <title>Murine gut Bacillus species.</title>
        <authorList>
            <person name="Gutman E."/>
            <person name="Hashuel R."/>
            <person name="Litvak Y."/>
        </authorList>
    </citation>
    <scope>NUCLEOTIDE SEQUENCE</scope>
    <source>
        <strain evidence="1">RU283</strain>
    </source>
</reference>
<dbReference type="AlphaFoldDB" id="A0AA90P6H3"/>
<comment type="caution">
    <text evidence="1">The sequence shown here is derived from an EMBL/GenBank/DDBJ whole genome shotgun (WGS) entry which is preliminary data.</text>
</comment>
<gene>
    <name evidence="1" type="ORF">Q8G35_24990</name>
</gene>
<sequence>MLAEEGLAYQALIEEADEEFVEKHYTDIELESLRNVLQTMKKVNASISKSLK</sequence>
<dbReference type="RefSeq" id="WP_305162556.1">
    <property type="nucleotide sequence ID" value="NZ_JAUUTP010000043.1"/>
</dbReference>
<evidence type="ECO:0000313" key="1">
    <source>
        <dbReference type="EMBL" id="MDP1421538.1"/>
    </source>
</evidence>